<feature type="transmembrane region" description="Helical" evidence="7">
    <location>
        <begin position="97"/>
        <end position="115"/>
    </location>
</feature>
<accession>A0ABQ3AR68</accession>
<sequence>MSANKQDLTIDQSMDNNMSNSSPKGGSLILSIVYITALFFIWAFVTNLIDPLVKSMKVIYTLTDAEAQLNQFAFFIAYGIMSIPSAAYLAKKGYTKSIILGLIGIIAGCLIAWATTFSHSFVTVLLGLFVAASGITLLQVAANPLIASMGDQKGAAFRLNLSQSFNSLGAFVGGWFGAKYLLDGPLFHKDVVVTQDLLDTGLSFVTNVYFLIAVVLAVFTIAVFLVRNTIAIHAPKMAAHTESPFSALKSKWANLGALGIFLYVGAEVCVISGMIFFLEQKEILNVPAQTAGYVAPYFMLLAMVGRFAGSALLRYLSATNMLAFVAFGATALCTFVICTYNLPATPLGGTFTFHGYDAPITMGFLPAIAAIFIGLFNSIMFPTIFTLTLERSTAPASATSGLMCMAICGGGFISVAYGFAVDMLLAHFPVGARSIAFVVPLVCYLYVLWFAFAAKKAPTHAIEEGVLSAH</sequence>
<dbReference type="InterPro" id="IPR036259">
    <property type="entry name" value="MFS_trans_sf"/>
</dbReference>
<evidence type="ECO:0000256" key="6">
    <source>
        <dbReference type="SAM" id="MobiDB-lite"/>
    </source>
</evidence>
<comment type="subcellular location">
    <subcellularLocation>
        <location evidence="1">Cell inner membrane</location>
        <topology evidence="1">Multi-pass membrane protein</topology>
    </subcellularLocation>
</comment>
<keyword evidence="4 7" id="KW-1133">Transmembrane helix</keyword>
<feature type="region of interest" description="Disordered" evidence="6">
    <location>
        <begin position="1"/>
        <end position="22"/>
    </location>
</feature>
<feature type="compositionally biased region" description="Polar residues" evidence="6">
    <location>
        <begin position="1"/>
        <end position="12"/>
    </location>
</feature>
<evidence type="ECO:0000256" key="5">
    <source>
        <dbReference type="ARBA" id="ARBA00023136"/>
    </source>
</evidence>
<feature type="transmembrane region" description="Helical" evidence="7">
    <location>
        <begin position="163"/>
        <end position="182"/>
    </location>
</feature>
<proteinExistence type="predicted"/>
<feature type="transmembrane region" description="Helical" evidence="7">
    <location>
        <begin position="362"/>
        <end position="389"/>
    </location>
</feature>
<dbReference type="InterPro" id="IPR011701">
    <property type="entry name" value="MFS"/>
</dbReference>
<name>A0ABQ3AR68_9GAMM</name>
<evidence type="ECO:0000256" key="3">
    <source>
        <dbReference type="ARBA" id="ARBA00022692"/>
    </source>
</evidence>
<reference evidence="9" key="1">
    <citation type="journal article" date="2019" name="Int. J. Syst. Evol. Microbiol.">
        <title>The Global Catalogue of Microorganisms (GCM) 10K type strain sequencing project: providing services to taxonomists for standard genome sequencing and annotation.</title>
        <authorList>
            <consortium name="The Broad Institute Genomics Platform"/>
            <consortium name="The Broad Institute Genome Sequencing Center for Infectious Disease"/>
            <person name="Wu L."/>
            <person name="Ma J."/>
        </authorList>
    </citation>
    <scope>NUCLEOTIDE SEQUENCE [LARGE SCALE GENOMIC DNA]</scope>
    <source>
        <strain evidence="9">KCTC 32239</strain>
    </source>
</reference>
<dbReference type="PANTHER" id="PTHR43702">
    <property type="entry name" value="L-FUCOSE-PROTON SYMPORTER"/>
    <property type="match status" value="1"/>
</dbReference>
<feature type="transmembrane region" description="Helical" evidence="7">
    <location>
        <begin position="121"/>
        <end position="142"/>
    </location>
</feature>
<gene>
    <name evidence="8" type="ORF">GCM10011613_05590</name>
</gene>
<evidence type="ECO:0000256" key="7">
    <source>
        <dbReference type="SAM" id="Phobius"/>
    </source>
</evidence>
<comment type="caution">
    <text evidence="8">The sequence shown here is derived from an EMBL/GenBank/DDBJ whole genome shotgun (WGS) entry which is preliminary data.</text>
</comment>
<feature type="transmembrane region" description="Helical" evidence="7">
    <location>
        <begin position="202"/>
        <end position="226"/>
    </location>
</feature>
<keyword evidence="3 7" id="KW-0812">Transmembrane</keyword>
<dbReference type="Gene3D" id="1.20.1250.20">
    <property type="entry name" value="MFS general substrate transporter like domains"/>
    <property type="match status" value="2"/>
</dbReference>
<dbReference type="InterPro" id="IPR050375">
    <property type="entry name" value="MFS_TsgA-like"/>
</dbReference>
<dbReference type="RefSeq" id="WP_229837584.1">
    <property type="nucleotide sequence ID" value="NZ_BMYZ01000001.1"/>
</dbReference>
<keyword evidence="2" id="KW-1003">Cell membrane</keyword>
<organism evidence="8 9">
    <name type="scientific">Cellvibrio zantedeschiae</name>
    <dbReference type="NCBI Taxonomy" id="1237077"/>
    <lineage>
        <taxon>Bacteria</taxon>
        <taxon>Pseudomonadati</taxon>
        <taxon>Pseudomonadota</taxon>
        <taxon>Gammaproteobacteria</taxon>
        <taxon>Cellvibrionales</taxon>
        <taxon>Cellvibrionaceae</taxon>
        <taxon>Cellvibrio</taxon>
    </lineage>
</organism>
<feature type="transmembrane region" description="Helical" evidence="7">
    <location>
        <begin position="401"/>
        <end position="420"/>
    </location>
</feature>
<feature type="transmembrane region" description="Helical" evidence="7">
    <location>
        <begin position="69"/>
        <end position="90"/>
    </location>
</feature>
<dbReference type="PANTHER" id="PTHR43702:SF3">
    <property type="entry name" value="PROTEIN TSGA"/>
    <property type="match status" value="1"/>
</dbReference>
<protein>
    <submittedName>
        <fullName evidence="8">MFS transporter</fullName>
    </submittedName>
</protein>
<feature type="transmembrane region" description="Helical" evidence="7">
    <location>
        <begin position="321"/>
        <end position="342"/>
    </location>
</feature>
<feature type="transmembrane region" description="Helical" evidence="7">
    <location>
        <begin position="290"/>
        <end position="309"/>
    </location>
</feature>
<evidence type="ECO:0000313" key="8">
    <source>
        <dbReference type="EMBL" id="GGY64685.1"/>
    </source>
</evidence>
<dbReference type="Pfam" id="PF07690">
    <property type="entry name" value="MFS_1"/>
    <property type="match status" value="1"/>
</dbReference>
<dbReference type="Proteomes" id="UP000619761">
    <property type="component" value="Unassembled WGS sequence"/>
</dbReference>
<keyword evidence="5 7" id="KW-0472">Membrane</keyword>
<evidence type="ECO:0000256" key="1">
    <source>
        <dbReference type="ARBA" id="ARBA00004429"/>
    </source>
</evidence>
<feature type="compositionally biased region" description="Low complexity" evidence="6">
    <location>
        <begin position="13"/>
        <end position="22"/>
    </location>
</feature>
<feature type="transmembrane region" description="Helical" evidence="7">
    <location>
        <begin position="432"/>
        <end position="452"/>
    </location>
</feature>
<evidence type="ECO:0000256" key="2">
    <source>
        <dbReference type="ARBA" id="ARBA00022475"/>
    </source>
</evidence>
<keyword evidence="9" id="KW-1185">Reference proteome</keyword>
<evidence type="ECO:0000256" key="4">
    <source>
        <dbReference type="ARBA" id="ARBA00022989"/>
    </source>
</evidence>
<dbReference type="EMBL" id="BMYZ01000001">
    <property type="protein sequence ID" value="GGY64685.1"/>
    <property type="molecule type" value="Genomic_DNA"/>
</dbReference>
<feature type="transmembrane region" description="Helical" evidence="7">
    <location>
        <begin position="28"/>
        <end position="49"/>
    </location>
</feature>
<feature type="transmembrane region" description="Helical" evidence="7">
    <location>
        <begin position="255"/>
        <end position="278"/>
    </location>
</feature>
<dbReference type="SUPFAM" id="SSF103473">
    <property type="entry name" value="MFS general substrate transporter"/>
    <property type="match status" value="1"/>
</dbReference>
<evidence type="ECO:0000313" key="9">
    <source>
        <dbReference type="Proteomes" id="UP000619761"/>
    </source>
</evidence>